<dbReference type="EMBL" id="CM039173">
    <property type="protein sequence ID" value="KAH9768054.1"/>
    <property type="molecule type" value="Genomic_DNA"/>
</dbReference>
<keyword evidence="2" id="KW-1185">Reference proteome</keyword>
<name>A0ACB8L3W9_CITSI</name>
<protein>
    <submittedName>
        <fullName evidence="1">Uncharacterized protein</fullName>
    </submittedName>
</protein>
<reference evidence="2" key="1">
    <citation type="journal article" date="2023" name="Hortic. Res.">
        <title>A chromosome-level phased genome enabling allele-level studies in sweet orange: a case study on citrus Huanglongbing tolerance.</title>
        <authorList>
            <person name="Wu B."/>
            <person name="Yu Q."/>
            <person name="Deng Z."/>
            <person name="Duan Y."/>
            <person name="Luo F."/>
            <person name="Gmitter F. Jr."/>
        </authorList>
    </citation>
    <scope>NUCLEOTIDE SEQUENCE [LARGE SCALE GENOMIC DNA]</scope>
    <source>
        <strain evidence="2">cv. Valencia</strain>
    </source>
</reference>
<organism evidence="1 2">
    <name type="scientific">Citrus sinensis</name>
    <name type="common">Sweet orange</name>
    <name type="synonym">Citrus aurantium var. sinensis</name>
    <dbReference type="NCBI Taxonomy" id="2711"/>
    <lineage>
        <taxon>Eukaryota</taxon>
        <taxon>Viridiplantae</taxon>
        <taxon>Streptophyta</taxon>
        <taxon>Embryophyta</taxon>
        <taxon>Tracheophyta</taxon>
        <taxon>Spermatophyta</taxon>
        <taxon>Magnoliopsida</taxon>
        <taxon>eudicotyledons</taxon>
        <taxon>Gunneridae</taxon>
        <taxon>Pentapetalae</taxon>
        <taxon>rosids</taxon>
        <taxon>malvids</taxon>
        <taxon>Sapindales</taxon>
        <taxon>Rutaceae</taxon>
        <taxon>Aurantioideae</taxon>
        <taxon>Citrus</taxon>
    </lineage>
</organism>
<gene>
    <name evidence="1" type="ORF">KPL71_011495</name>
</gene>
<comment type="caution">
    <text evidence="1">The sequence shown here is derived from an EMBL/GenBank/DDBJ whole genome shotgun (WGS) entry which is preliminary data.</text>
</comment>
<evidence type="ECO:0000313" key="1">
    <source>
        <dbReference type="EMBL" id="KAH9768054.1"/>
    </source>
</evidence>
<sequence length="500" mass="56923">MKVGEVRKRKCRDVNSLNEDMEGNRTIERNTHYGFSSYFGATVRKMKATDANTSITREVRREIATSFKNLPPKTKWKYKVRVEQAVKGEATNTYFMRCAPDRLAAAVTNLSDEQRAAVCEMGMGSVLELNSGRLKRKLCGWLVDRIDVCRRVVVLNGNEVELITNSFGHVMGLIDGGMPLRLEGDIKEVESYVQMFSASSTGINIKKLAKMLSNSTAADDRFKVTFMLFTLYTVLYPPGGVHISCNFLFSLKDVNCIQKRNWATFCFHKFLEGITRYKEEKLAYIGGCLLYLEMLYFNSIVYGKVQRDRSMCPLALWNVDEIKRLMKWIENKGGYSSDEIRVCDASLIKANSSSDGCSMPMEEDFRDSDVRQMTTAPGMTKIKSISQLDKAVVISSRPSGYVEKLKTDGSCRNNHGNNDKGKDWSDATKGEGVCTNCETSAVGYGWMWSEKQNYKMGWWDEGRRLLRNLYHRQVHIENVRASFFDTPNTWYDLKATTTMV</sequence>
<dbReference type="Proteomes" id="UP000829398">
    <property type="component" value="Chromosome 4"/>
</dbReference>
<proteinExistence type="predicted"/>
<accession>A0ACB8L3W9</accession>
<evidence type="ECO:0000313" key="2">
    <source>
        <dbReference type="Proteomes" id="UP000829398"/>
    </source>
</evidence>